<name>K0R448_THAOC</name>
<evidence type="ECO:0000256" key="1">
    <source>
        <dbReference type="ARBA" id="ARBA00010236"/>
    </source>
</evidence>
<sequence length="486" mass="55106">MNVPGPSRQEQSVVGRARTTCFDFARPHVPTPPVRCQPEKQKTRKECPLMSSATENLRFAFVASALRQENLHRERVKPPFLGERGELRPRPLPATGGKDEVKTQPWCKDSDAGPIATMLERSTMRVMVQRRRGTLLVALAATLLLSTSVCWRCFDQMTPQRPQPELYGTRKLSSVDSVDWQDCELSPASYSETPIRPVLLASYPGSGSQMTRNLMSQMTGLHTESIWSAGTHDRVVAIKTHYPFSGEDEHLELLENRQFDRAILVMRSPLHTIPSFFNQIYEKRHGLPSHTQRGTEEEWIKFRDNPQWGFEHNVNQYELMITHWMEQFSLRNRLLIVTYETLVNEKSGPTQSMRIAEWLQRTEGVEAMNEQFIPCIWDKVVRSRGRLSEAEADGVLTVKPRFTLKGNQEERTVSSLVHWVSPRSPTIARGRVDGGSVAREPAVGPSLAVDARRLPGMASYGPDRSSIIHLQTYRAAADNRCFAGES</sequence>
<feature type="region of interest" description="Disordered" evidence="2">
    <location>
        <begin position="78"/>
        <end position="105"/>
    </location>
</feature>
<proteinExistence type="inferred from homology"/>
<dbReference type="PANTHER" id="PTHR45964:SF5">
    <property type="entry name" value="WSCD FAMILY MEMBER CG9164"/>
    <property type="match status" value="1"/>
</dbReference>
<dbReference type="InterPro" id="IPR051589">
    <property type="entry name" value="Sialate-O-sulfotransferase"/>
</dbReference>
<reference evidence="3 4" key="1">
    <citation type="journal article" date="2012" name="Genome Biol.">
        <title>Genome and low-iron response of an oceanic diatom adapted to chronic iron limitation.</title>
        <authorList>
            <person name="Lommer M."/>
            <person name="Specht M."/>
            <person name="Roy A.S."/>
            <person name="Kraemer L."/>
            <person name="Andreson R."/>
            <person name="Gutowska M.A."/>
            <person name="Wolf J."/>
            <person name="Bergner S.V."/>
            <person name="Schilhabel M.B."/>
            <person name="Klostermeier U.C."/>
            <person name="Beiko R.G."/>
            <person name="Rosenstiel P."/>
            <person name="Hippler M."/>
            <person name="Laroche J."/>
        </authorList>
    </citation>
    <scope>NUCLEOTIDE SEQUENCE [LARGE SCALE GENOMIC DNA]</scope>
    <source>
        <strain evidence="3 4">CCMP1005</strain>
    </source>
</reference>
<dbReference type="PANTHER" id="PTHR45964">
    <property type="entry name" value="WSCD FAMILY MEMBER CG9164"/>
    <property type="match status" value="1"/>
</dbReference>
<feature type="compositionally biased region" description="Basic and acidic residues" evidence="2">
    <location>
        <begin position="78"/>
        <end position="89"/>
    </location>
</feature>
<dbReference type="InterPro" id="IPR027417">
    <property type="entry name" value="P-loop_NTPase"/>
</dbReference>
<evidence type="ECO:0008006" key="5">
    <source>
        <dbReference type="Google" id="ProtNLM"/>
    </source>
</evidence>
<dbReference type="SUPFAM" id="SSF52540">
    <property type="entry name" value="P-loop containing nucleoside triphosphate hydrolases"/>
    <property type="match status" value="1"/>
</dbReference>
<comment type="caution">
    <text evidence="3">The sequence shown here is derived from an EMBL/GenBank/DDBJ whole genome shotgun (WGS) entry which is preliminary data.</text>
</comment>
<dbReference type="AlphaFoldDB" id="K0R448"/>
<comment type="similarity">
    <text evidence="1">Belongs to the WSCD family.</text>
</comment>
<dbReference type="Gene3D" id="3.40.50.300">
    <property type="entry name" value="P-loop containing nucleotide triphosphate hydrolases"/>
    <property type="match status" value="1"/>
</dbReference>
<evidence type="ECO:0000256" key="2">
    <source>
        <dbReference type="SAM" id="MobiDB-lite"/>
    </source>
</evidence>
<dbReference type="Proteomes" id="UP000266841">
    <property type="component" value="Unassembled WGS sequence"/>
</dbReference>
<gene>
    <name evidence="3" type="ORF">THAOC_34078</name>
</gene>
<accession>K0R448</accession>
<evidence type="ECO:0000313" key="4">
    <source>
        <dbReference type="Proteomes" id="UP000266841"/>
    </source>
</evidence>
<evidence type="ECO:0000313" key="3">
    <source>
        <dbReference type="EMBL" id="EJK47220.1"/>
    </source>
</evidence>
<keyword evidence="4" id="KW-1185">Reference proteome</keyword>
<dbReference type="eggNOG" id="ENOG502ST4B">
    <property type="taxonomic scope" value="Eukaryota"/>
</dbReference>
<dbReference type="EMBL" id="AGNL01047211">
    <property type="protein sequence ID" value="EJK47220.1"/>
    <property type="molecule type" value="Genomic_DNA"/>
</dbReference>
<organism evidence="3 4">
    <name type="scientific">Thalassiosira oceanica</name>
    <name type="common">Marine diatom</name>
    <dbReference type="NCBI Taxonomy" id="159749"/>
    <lineage>
        <taxon>Eukaryota</taxon>
        <taxon>Sar</taxon>
        <taxon>Stramenopiles</taxon>
        <taxon>Ochrophyta</taxon>
        <taxon>Bacillariophyta</taxon>
        <taxon>Coscinodiscophyceae</taxon>
        <taxon>Thalassiosirophycidae</taxon>
        <taxon>Thalassiosirales</taxon>
        <taxon>Thalassiosiraceae</taxon>
        <taxon>Thalassiosira</taxon>
    </lineage>
</organism>
<dbReference type="OrthoDB" id="5985073at2759"/>
<protein>
    <recommendedName>
        <fullName evidence="5">Sulfotransferase domain-containing protein</fullName>
    </recommendedName>
</protein>